<evidence type="ECO:0000313" key="1">
    <source>
        <dbReference type="EMBL" id="EKX47285.1"/>
    </source>
</evidence>
<accession>L1JGT9</accession>
<reference evidence="3" key="2">
    <citation type="submission" date="2012-11" db="EMBL/GenBank/DDBJ databases">
        <authorList>
            <person name="Kuo A."/>
            <person name="Curtis B.A."/>
            <person name="Tanifuji G."/>
            <person name="Burki F."/>
            <person name="Gruber A."/>
            <person name="Irimia M."/>
            <person name="Maruyama S."/>
            <person name="Arias M.C."/>
            <person name="Ball S.G."/>
            <person name="Gile G.H."/>
            <person name="Hirakawa Y."/>
            <person name="Hopkins J.F."/>
            <person name="Rensing S.A."/>
            <person name="Schmutz J."/>
            <person name="Symeonidi A."/>
            <person name="Elias M."/>
            <person name="Eveleigh R.J."/>
            <person name="Herman E.K."/>
            <person name="Klute M.J."/>
            <person name="Nakayama T."/>
            <person name="Obornik M."/>
            <person name="Reyes-Prieto A."/>
            <person name="Armbrust E.V."/>
            <person name="Aves S.J."/>
            <person name="Beiko R.G."/>
            <person name="Coutinho P."/>
            <person name="Dacks J.B."/>
            <person name="Durnford D.G."/>
            <person name="Fast N.M."/>
            <person name="Green B.R."/>
            <person name="Grisdale C."/>
            <person name="Hempe F."/>
            <person name="Henrissat B."/>
            <person name="Hoppner M.P."/>
            <person name="Ishida K.-I."/>
            <person name="Kim E."/>
            <person name="Koreny L."/>
            <person name="Kroth P.G."/>
            <person name="Liu Y."/>
            <person name="Malik S.-B."/>
            <person name="Maier U.G."/>
            <person name="McRose D."/>
            <person name="Mock T."/>
            <person name="Neilson J.A."/>
            <person name="Onodera N.T."/>
            <person name="Poole A.M."/>
            <person name="Pritham E.J."/>
            <person name="Richards T.A."/>
            <person name="Rocap G."/>
            <person name="Roy S.W."/>
            <person name="Sarai C."/>
            <person name="Schaack S."/>
            <person name="Shirato S."/>
            <person name="Slamovits C.H."/>
            <person name="Spencer D.F."/>
            <person name="Suzuki S."/>
            <person name="Worden A.Z."/>
            <person name="Zauner S."/>
            <person name="Barry K."/>
            <person name="Bell C."/>
            <person name="Bharti A.K."/>
            <person name="Crow J.A."/>
            <person name="Grimwood J."/>
            <person name="Kramer R."/>
            <person name="Lindquist E."/>
            <person name="Lucas S."/>
            <person name="Salamov A."/>
            <person name="McFadden G.I."/>
            <person name="Lane C.E."/>
            <person name="Keeling P.J."/>
            <person name="Gray M.W."/>
            <person name="Grigoriev I.V."/>
            <person name="Archibald J.M."/>
        </authorList>
    </citation>
    <scope>NUCLEOTIDE SEQUENCE</scope>
    <source>
        <strain evidence="3">CCMP2712</strain>
    </source>
</reference>
<sequence>MGCCTSKKSNIEERRRIIDHFMPTGPAMQPRFTYRQLLFHASSRAHGACRLEKVEDVDMEKLKTQSKIEARSADLLGSNHLPAMDSSESMFPDSAEANLQGYLIVETPIATGCNPYVTHRITVDEEMLVRDIQAEATKVSFRLSVNPHDPDGLSFHKGYLFISNTFGLATYEVMGKTDSNVLLEPLPNDSGVDFEDVLSLARDKARSGWRFRAALRGRAQVQDFVLSYAMYPDVVVSPFSHLVFSQESSASRMQLELVELRGTGSVISGALIRIVKVTIDPPESALMQQEAFTDYIFSVHNTVGGRVSHCKRGTRMLKGSVYIMR</sequence>
<gene>
    <name evidence="1" type="ORF">GUITHDRAFT_106735</name>
</gene>
<dbReference type="EMBL" id="JH992990">
    <property type="protein sequence ID" value="EKX47285.1"/>
    <property type="molecule type" value="Genomic_DNA"/>
</dbReference>
<dbReference type="RefSeq" id="XP_005834265.1">
    <property type="nucleotide sequence ID" value="XM_005834208.1"/>
</dbReference>
<protein>
    <submittedName>
        <fullName evidence="1 2">Uncharacterized protein</fullName>
    </submittedName>
</protein>
<dbReference type="OrthoDB" id="10663181at2759"/>
<reference evidence="2" key="3">
    <citation type="submission" date="2016-03" db="UniProtKB">
        <authorList>
            <consortium name="EnsemblProtists"/>
        </authorList>
    </citation>
    <scope>IDENTIFICATION</scope>
</reference>
<dbReference type="GeneID" id="17303940"/>
<proteinExistence type="predicted"/>
<keyword evidence="3" id="KW-1185">Reference proteome</keyword>
<reference evidence="1 3" key="1">
    <citation type="journal article" date="2012" name="Nature">
        <title>Algal genomes reveal evolutionary mosaicism and the fate of nucleomorphs.</title>
        <authorList>
            <consortium name="DOE Joint Genome Institute"/>
            <person name="Curtis B.A."/>
            <person name="Tanifuji G."/>
            <person name="Burki F."/>
            <person name="Gruber A."/>
            <person name="Irimia M."/>
            <person name="Maruyama S."/>
            <person name="Arias M.C."/>
            <person name="Ball S.G."/>
            <person name="Gile G.H."/>
            <person name="Hirakawa Y."/>
            <person name="Hopkins J.F."/>
            <person name="Kuo A."/>
            <person name="Rensing S.A."/>
            <person name="Schmutz J."/>
            <person name="Symeonidi A."/>
            <person name="Elias M."/>
            <person name="Eveleigh R.J."/>
            <person name="Herman E.K."/>
            <person name="Klute M.J."/>
            <person name="Nakayama T."/>
            <person name="Obornik M."/>
            <person name="Reyes-Prieto A."/>
            <person name="Armbrust E.V."/>
            <person name="Aves S.J."/>
            <person name="Beiko R.G."/>
            <person name="Coutinho P."/>
            <person name="Dacks J.B."/>
            <person name="Durnford D.G."/>
            <person name="Fast N.M."/>
            <person name="Green B.R."/>
            <person name="Grisdale C.J."/>
            <person name="Hempel F."/>
            <person name="Henrissat B."/>
            <person name="Hoppner M.P."/>
            <person name="Ishida K."/>
            <person name="Kim E."/>
            <person name="Koreny L."/>
            <person name="Kroth P.G."/>
            <person name="Liu Y."/>
            <person name="Malik S.B."/>
            <person name="Maier U.G."/>
            <person name="McRose D."/>
            <person name="Mock T."/>
            <person name="Neilson J.A."/>
            <person name="Onodera N.T."/>
            <person name="Poole A.M."/>
            <person name="Pritham E.J."/>
            <person name="Richards T.A."/>
            <person name="Rocap G."/>
            <person name="Roy S.W."/>
            <person name="Sarai C."/>
            <person name="Schaack S."/>
            <person name="Shirato S."/>
            <person name="Slamovits C.H."/>
            <person name="Spencer D.F."/>
            <person name="Suzuki S."/>
            <person name="Worden A.Z."/>
            <person name="Zauner S."/>
            <person name="Barry K."/>
            <person name="Bell C."/>
            <person name="Bharti A.K."/>
            <person name="Crow J.A."/>
            <person name="Grimwood J."/>
            <person name="Kramer R."/>
            <person name="Lindquist E."/>
            <person name="Lucas S."/>
            <person name="Salamov A."/>
            <person name="McFadden G.I."/>
            <person name="Lane C.E."/>
            <person name="Keeling P.J."/>
            <person name="Gray M.W."/>
            <person name="Grigoriev I.V."/>
            <person name="Archibald J.M."/>
        </authorList>
    </citation>
    <scope>NUCLEOTIDE SEQUENCE</scope>
    <source>
        <strain evidence="1 3">CCMP2712</strain>
    </source>
</reference>
<organism evidence="1">
    <name type="scientific">Guillardia theta (strain CCMP2712)</name>
    <name type="common">Cryptophyte</name>
    <dbReference type="NCBI Taxonomy" id="905079"/>
    <lineage>
        <taxon>Eukaryota</taxon>
        <taxon>Cryptophyceae</taxon>
        <taxon>Pyrenomonadales</taxon>
        <taxon>Geminigeraceae</taxon>
        <taxon>Guillardia</taxon>
    </lineage>
</organism>
<dbReference type="PaxDb" id="55529-EKX47285"/>
<dbReference type="Proteomes" id="UP000011087">
    <property type="component" value="Unassembled WGS sequence"/>
</dbReference>
<dbReference type="KEGG" id="gtt:GUITHDRAFT_106735"/>
<dbReference type="AlphaFoldDB" id="L1JGT9"/>
<evidence type="ECO:0000313" key="2">
    <source>
        <dbReference type="EnsemblProtists" id="EKX47285"/>
    </source>
</evidence>
<evidence type="ECO:0000313" key="3">
    <source>
        <dbReference type="Proteomes" id="UP000011087"/>
    </source>
</evidence>
<dbReference type="HOGENOM" id="CLU_856479_0_0_1"/>
<name>L1JGT9_GUITC</name>
<dbReference type="EnsemblProtists" id="EKX47285">
    <property type="protein sequence ID" value="EKX47285"/>
    <property type="gene ID" value="GUITHDRAFT_106735"/>
</dbReference>